<dbReference type="Proteomes" id="UP001208689">
    <property type="component" value="Chromosome"/>
</dbReference>
<reference evidence="1" key="1">
    <citation type="submission" date="2022-09" db="EMBL/GenBank/DDBJ databases">
        <title>Actin cytoskeleton and complex cell architecture in an #Asgard archaeon.</title>
        <authorList>
            <person name="Ponce Toledo R.I."/>
            <person name="Schleper C."/>
            <person name="Rodrigues Oliveira T."/>
            <person name="Wollweber F."/>
            <person name="Xu J."/>
            <person name="Rittmann S."/>
            <person name="Klingl A."/>
            <person name="Pilhofer M."/>
        </authorList>
    </citation>
    <scope>NUCLEOTIDE SEQUENCE</scope>
    <source>
        <strain evidence="1">B-35</strain>
    </source>
</reference>
<keyword evidence="2" id="KW-1185">Reference proteome</keyword>
<gene>
    <name evidence="1" type="ORF">NEF87_002678</name>
</gene>
<name>A0ABY6HS98_9ARCH</name>
<evidence type="ECO:0008006" key="3">
    <source>
        <dbReference type="Google" id="ProtNLM"/>
    </source>
</evidence>
<organism evidence="1 2">
    <name type="scientific">Candidatus Lokiarchaeum ossiferum</name>
    <dbReference type="NCBI Taxonomy" id="2951803"/>
    <lineage>
        <taxon>Archaea</taxon>
        <taxon>Promethearchaeati</taxon>
        <taxon>Promethearchaeota</taxon>
        <taxon>Promethearchaeia</taxon>
        <taxon>Promethearchaeales</taxon>
        <taxon>Promethearchaeaceae</taxon>
        <taxon>Candidatus Lokiarchaeum</taxon>
    </lineage>
</organism>
<dbReference type="EMBL" id="CP104013">
    <property type="protein sequence ID" value="UYP46393.1"/>
    <property type="molecule type" value="Genomic_DNA"/>
</dbReference>
<proteinExistence type="predicted"/>
<evidence type="ECO:0000313" key="1">
    <source>
        <dbReference type="EMBL" id="UYP46393.1"/>
    </source>
</evidence>
<accession>A0ABY6HS98</accession>
<sequence length="210" mass="24523">MYQFQIRKDVTTQISIIRKRIMKGHKVKQLIRLHDRTGIPIKDIEQKFLEDKLFAAICVSKDLNLKRGNTYLREFTKYLTNQTFISNLITHWRTPRLYITDGKITKKRLNVKSSSIHLSCKIKGKRSYFVRFHSDGSGGSQSSRMQNIVRLFENSESNESGQFYAICSGSFYTDERLLDINKYHNSNNCFALSENQFKTYLRSLDGGDKI</sequence>
<evidence type="ECO:0000313" key="2">
    <source>
        <dbReference type="Proteomes" id="UP001208689"/>
    </source>
</evidence>
<protein>
    <recommendedName>
        <fullName evidence="3">Restriction endonuclease type IV Mrr domain-containing protein</fullName>
    </recommendedName>
</protein>